<keyword evidence="3" id="KW-1185">Reference proteome</keyword>
<name>A0A7X8SJB5_9BACT</name>
<protein>
    <submittedName>
        <fullName evidence="2">Uncharacterized protein</fullName>
    </submittedName>
</protein>
<accession>A0A7X8SJB5</accession>
<reference evidence="2 3" key="1">
    <citation type="submission" date="2020-04" db="EMBL/GenBank/DDBJ databases">
        <title>Flammeovirga sp. SR4, a novel species isolated from seawater.</title>
        <authorList>
            <person name="Wang X."/>
        </authorList>
    </citation>
    <scope>NUCLEOTIDE SEQUENCE [LARGE SCALE GENOMIC DNA]</scope>
    <source>
        <strain evidence="2 3">SR4</strain>
    </source>
</reference>
<sequence length="131" mass="14944">MHLKVSITTLFLFVFCYVNGQNNDRKPMGTPEEMATETLGKIEEEVELTNDQRKGVYDIHVAFFTDAQEAMKQRDKEKMEELETVRNERVKELLGKKLYRKYITVMESSKPQRPSGGRPGGRGGMRGGPGM</sequence>
<gene>
    <name evidence="2" type="ORF">HGP29_08160</name>
</gene>
<comment type="caution">
    <text evidence="2">The sequence shown here is derived from an EMBL/GenBank/DDBJ whole genome shotgun (WGS) entry which is preliminary data.</text>
</comment>
<proteinExistence type="predicted"/>
<organism evidence="2 3">
    <name type="scientific">Flammeovirga agarivorans</name>
    <dbReference type="NCBI Taxonomy" id="2726742"/>
    <lineage>
        <taxon>Bacteria</taxon>
        <taxon>Pseudomonadati</taxon>
        <taxon>Bacteroidota</taxon>
        <taxon>Cytophagia</taxon>
        <taxon>Cytophagales</taxon>
        <taxon>Flammeovirgaceae</taxon>
        <taxon>Flammeovirga</taxon>
    </lineage>
</organism>
<dbReference type="Proteomes" id="UP000585050">
    <property type="component" value="Unassembled WGS sequence"/>
</dbReference>
<dbReference type="RefSeq" id="WP_168881874.1">
    <property type="nucleotide sequence ID" value="NZ_JABAIL010000002.1"/>
</dbReference>
<dbReference type="AlphaFoldDB" id="A0A7X8SJB5"/>
<dbReference type="EMBL" id="JABAIL010000002">
    <property type="protein sequence ID" value="NLR91177.1"/>
    <property type="molecule type" value="Genomic_DNA"/>
</dbReference>
<feature type="compositionally biased region" description="Gly residues" evidence="1">
    <location>
        <begin position="117"/>
        <end position="131"/>
    </location>
</feature>
<evidence type="ECO:0000313" key="2">
    <source>
        <dbReference type="EMBL" id="NLR91177.1"/>
    </source>
</evidence>
<evidence type="ECO:0000256" key="1">
    <source>
        <dbReference type="SAM" id="MobiDB-lite"/>
    </source>
</evidence>
<evidence type="ECO:0000313" key="3">
    <source>
        <dbReference type="Proteomes" id="UP000585050"/>
    </source>
</evidence>
<feature type="region of interest" description="Disordered" evidence="1">
    <location>
        <begin position="105"/>
        <end position="131"/>
    </location>
</feature>